<evidence type="ECO:0000256" key="6">
    <source>
        <dbReference type="ARBA" id="ARBA00022605"/>
    </source>
</evidence>
<comment type="caution">
    <text evidence="12">The sequence shown here is derived from an EMBL/GenBank/DDBJ whole genome shotgun (WGS) entry which is preliminary data.</text>
</comment>
<dbReference type="PANTHER" id="PTHR43707">
    <property type="entry name" value="HISTIDYL-TRNA SYNTHETASE"/>
    <property type="match status" value="1"/>
</dbReference>
<feature type="binding site" evidence="10">
    <location>
        <begin position="76"/>
        <end position="78"/>
    </location>
    <ligand>
        <name>L-histidine</name>
        <dbReference type="ChEBI" id="CHEBI:57595"/>
    </ligand>
</feature>
<keyword evidence="7 9" id="KW-0368">Histidine biosynthesis</keyword>
<reference evidence="12" key="1">
    <citation type="submission" date="2022-06" db="EMBL/GenBank/DDBJ databases">
        <title>Aquibacillus sp. a new bacterium isolated from soil saline samples.</title>
        <authorList>
            <person name="Galisteo C."/>
            <person name="De La Haba R."/>
            <person name="Sanchez-Porro C."/>
            <person name="Ventosa A."/>
        </authorList>
    </citation>
    <scope>NUCLEOTIDE SEQUENCE</scope>
    <source>
        <strain evidence="12">JCM 12387</strain>
    </source>
</reference>
<dbReference type="Proteomes" id="UP001145072">
    <property type="component" value="Unassembled WGS sequence"/>
</dbReference>
<protein>
    <recommendedName>
        <fullName evidence="4 9">ATP phosphoribosyltransferase regulatory subunit</fullName>
    </recommendedName>
</protein>
<dbReference type="GO" id="GO:0006427">
    <property type="term" value="P:histidyl-tRNA aminoacylation"/>
    <property type="evidence" value="ECO:0007669"/>
    <property type="project" value="TreeGrafter"/>
</dbReference>
<evidence type="ECO:0000259" key="11">
    <source>
        <dbReference type="Pfam" id="PF13393"/>
    </source>
</evidence>
<evidence type="ECO:0000256" key="3">
    <source>
        <dbReference type="ARBA" id="ARBA00005539"/>
    </source>
</evidence>
<dbReference type="Pfam" id="PF13393">
    <property type="entry name" value="tRNA-synt_His"/>
    <property type="match status" value="1"/>
</dbReference>
<dbReference type="SUPFAM" id="SSF55681">
    <property type="entry name" value="Class II aaRS and biotin synthetases"/>
    <property type="match status" value="1"/>
</dbReference>
<proteinExistence type="inferred from homology"/>
<sequence>MFLPAGSQDEIGKRLISRSKAYEIFGNVTANRNYKQISTPVVEYATTFTNQYAGMELQNMLKWFNRDGEIEVLRPDWTTAIARALVNQHPSQLKWSYQGSVFRSDKAGMESRQAGVEIVHTSSFLGESECLLTAVNYLDELEINDYLIELGHTGIFDELTSHLNLTDSELEKLREAMHDKRRDEVYQIAITNGHEEVANELTQLVDAFGSIDVIEKYEDLWRDQEILLGILKHMKQLAVLLQELGVPDVLVDLGRVKNLPYYCGIMFRGFIRSNGNTCFSGGRYDKLYEQFDESISAVGLAFDVDVLADNLIIENDRQKICIVASEQSHAFAEKLRTSFDNAIVDIQYNLTDEDRFDKVLEVIEEHNEYKVVER</sequence>
<feature type="binding site" evidence="10">
    <location>
        <position position="103"/>
    </location>
    <ligand>
        <name>L-histidine</name>
        <dbReference type="ChEBI" id="CHEBI:57595"/>
    </ligand>
</feature>
<keyword evidence="13" id="KW-1185">Reference proteome</keyword>
<feature type="binding site" evidence="10">
    <location>
        <position position="117"/>
    </location>
    <ligand>
        <name>L-histidine</name>
        <dbReference type="ChEBI" id="CHEBI:57595"/>
    </ligand>
</feature>
<evidence type="ECO:0000313" key="12">
    <source>
        <dbReference type="EMBL" id="MDC3421279.1"/>
    </source>
</evidence>
<name>A0A9X3WQ18_9BACI</name>
<dbReference type="RefSeq" id="WP_259869542.1">
    <property type="nucleotide sequence ID" value="NZ_JAMQJZ010000010.1"/>
</dbReference>
<comment type="subcellular location">
    <subcellularLocation>
        <location evidence="1 9">Cytoplasm</location>
    </subcellularLocation>
</comment>
<keyword evidence="5 9" id="KW-0963">Cytoplasm</keyword>
<feature type="domain" description="Class II Histidinyl-tRNA synthetase (HisRS)-like catalytic core" evidence="11">
    <location>
        <begin position="32"/>
        <end position="306"/>
    </location>
</feature>
<dbReference type="GO" id="GO:0000105">
    <property type="term" value="P:L-histidine biosynthetic process"/>
    <property type="evidence" value="ECO:0007669"/>
    <property type="project" value="UniProtKB-UniRule"/>
</dbReference>
<evidence type="ECO:0000313" key="13">
    <source>
        <dbReference type="Proteomes" id="UP001145072"/>
    </source>
</evidence>
<dbReference type="InterPro" id="IPR004516">
    <property type="entry name" value="HisRS/HisZ"/>
</dbReference>
<comment type="pathway">
    <text evidence="2 9">Amino-acid biosynthesis; L-histidine biosynthesis; L-histidine from 5-phospho-alpha-D-ribose 1-diphosphate: step 1/9.</text>
</comment>
<dbReference type="GO" id="GO:0005737">
    <property type="term" value="C:cytoplasm"/>
    <property type="evidence" value="ECO:0007669"/>
    <property type="project" value="UniProtKB-SubCell"/>
</dbReference>
<dbReference type="GO" id="GO:0004821">
    <property type="term" value="F:histidine-tRNA ligase activity"/>
    <property type="evidence" value="ECO:0007669"/>
    <property type="project" value="TreeGrafter"/>
</dbReference>
<dbReference type="InterPro" id="IPR045864">
    <property type="entry name" value="aa-tRNA-synth_II/BPL/LPL"/>
</dbReference>
<evidence type="ECO:0000256" key="7">
    <source>
        <dbReference type="ARBA" id="ARBA00023102"/>
    </source>
</evidence>
<dbReference type="Gene3D" id="3.30.930.10">
    <property type="entry name" value="Bira Bifunctional Protein, Domain 2"/>
    <property type="match status" value="1"/>
</dbReference>
<comment type="miscellaneous">
    <text evidence="9">This function is generally fulfilled by the C-terminal part of HisG, which is missing in some bacteria such as this one.</text>
</comment>
<dbReference type="PIRSF" id="PIRSF001549">
    <property type="entry name" value="His-tRNA_synth"/>
    <property type="match status" value="1"/>
</dbReference>
<evidence type="ECO:0000256" key="2">
    <source>
        <dbReference type="ARBA" id="ARBA00004667"/>
    </source>
</evidence>
<keyword evidence="12" id="KW-0328">Glycosyltransferase</keyword>
<dbReference type="InterPro" id="IPR004517">
    <property type="entry name" value="HisZ"/>
</dbReference>
<dbReference type="GO" id="GO:0140096">
    <property type="term" value="F:catalytic activity, acting on a protein"/>
    <property type="evidence" value="ECO:0007669"/>
    <property type="project" value="UniProtKB-ARBA"/>
</dbReference>
<evidence type="ECO:0000256" key="4">
    <source>
        <dbReference type="ARBA" id="ARBA00020397"/>
    </source>
</evidence>
<comment type="subunit">
    <text evidence="9">Heteromultimer composed of HisG and HisZ subunits.</text>
</comment>
<accession>A0A9X3WQ18</accession>
<dbReference type="AlphaFoldDB" id="A0A9X3WQ18"/>
<organism evidence="12 13">
    <name type="scientific">Aquibacillus koreensis</name>
    <dbReference type="NCBI Taxonomy" id="279446"/>
    <lineage>
        <taxon>Bacteria</taxon>
        <taxon>Bacillati</taxon>
        <taxon>Bacillota</taxon>
        <taxon>Bacilli</taxon>
        <taxon>Bacillales</taxon>
        <taxon>Bacillaceae</taxon>
        <taxon>Aquibacillus</taxon>
    </lineage>
</organism>
<evidence type="ECO:0000256" key="5">
    <source>
        <dbReference type="ARBA" id="ARBA00022490"/>
    </source>
</evidence>
<keyword evidence="6 9" id="KW-0028">Amino-acid biosynthesis</keyword>
<dbReference type="InterPro" id="IPR041715">
    <property type="entry name" value="HisRS-like_core"/>
</dbReference>
<gene>
    <name evidence="9" type="primary">hisZ</name>
    <name evidence="12" type="ORF">NC661_12955</name>
</gene>
<feature type="binding site" evidence="10">
    <location>
        <position position="113"/>
    </location>
    <ligand>
        <name>L-histidine</name>
        <dbReference type="ChEBI" id="CHEBI:57595"/>
    </ligand>
</feature>
<dbReference type="PANTHER" id="PTHR43707:SF6">
    <property type="entry name" value="ATP PHOSPHORIBOSYLTRANSFERASE REGULATORY SUBUNIT"/>
    <property type="match status" value="1"/>
</dbReference>
<dbReference type="HAMAP" id="MF_00125">
    <property type="entry name" value="HisZ"/>
    <property type="match status" value="1"/>
</dbReference>
<evidence type="ECO:0000256" key="10">
    <source>
        <dbReference type="PIRSR" id="PIRSR001549-1"/>
    </source>
</evidence>
<dbReference type="GO" id="GO:0016757">
    <property type="term" value="F:glycosyltransferase activity"/>
    <property type="evidence" value="ECO:0007669"/>
    <property type="project" value="UniProtKB-KW"/>
</dbReference>
<evidence type="ECO:0000256" key="9">
    <source>
        <dbReference type="HAMAP-Rule" id="MF_00125"/>
    </source>
</evidence>
<feature type="binding site" evidence="10">
    <location>
        <begin position="261"/>
        <end position="262"/>
    </location>
    <ligand>
        <name>L-histidine</name>
        <dbReference type="ChEBI" id="CHEBI:57595"/>
    </ligand>
</feature>
<comment type="similarity">
    <text evidence="3 9">Belongs to the class-II aminoacyl-tRNA synthetase family. HisZ subfamily.</text>
</comment>
<evidence type="ECO:0000256" key="8">
    <source>
        <dbReference type="ARBA" id="ARBA00025246"/>
    </source>
</evidence>
<keyword evidence="12" id="KW-0808">Transferase</keyword>
<comment type="function">
    <text evidence="8 9">Required for the first step of histidine biosynthesis. May allow the feedback regulation of ATP phosphoribosyltransferase activity by histidine.</text>
</comment>
<dbReference type="EMBL" id="JAMQJZ010000010">
    <property type="protein sequence ID" value="MDC3421279.1"/>
    <property type="molecule type" value="Genomic_DNA"/>
</dbReference>
<evidence type="ECO:0000256" key="1">
    <source>
        <dbReference type="ARBA" id="ARBA00004496"/>
    </source>
</evidence>